<dbReference type="EMBL" id="HBUF01646027">
    <property type="protein sequence ID" value="CAG6785944.1"/>
    <property type="molecule type" value="Transcribed_RNA"/>
</dbReference>
<dbReference type="EMBL" id="HBUF01361927">
    <property type="protein sequence ID" value="CAG6721277.1"/>
    <property type="molecule type" value="Transcribed_RNA"/>
</dbReference>
<protein>
    <submittedName>
        <fullName evidence="1">ATP synthase subunit s-like protein</fullName>
    </submittedName>
</protein>
<dbReference type="EMBL" id="HBUF01110061">
    <property type="protein sequence ID" value="CAG6639966.1"/>
    <property type="molecule type" value="Transcribed_RNA"/>
</dbReference>
<dbReference type="EMBL" id="HBUF01110063">
    <property type="protein sequence ID" value="CAG6639968.1"/>
    <property type="molecule type" value="Transcribed_RNA"/>
</dbReference>
<dbReference type="EMBL" id="HBUF01646030">
    <property type="protein sequence ID" value="CAG6785947.1"/>
    <property type="molecule type" value="Transcribed_RNA"/>
</dbReference>
<dbReference type="SUPFAM" id="SSF52047">
    <property type="entry name" value="RNI-like"/>
    <property type="match status" value="1"/>
</dbReference>
<organism evidence="1">
    <name type="scientific">Cacopsylla melanoneura</name>
    <dbReference type="NCBI Taxonomy" id="428564"/>
    <lineage>
        <taxon>Eukaryota</taxon>
        <taxon>Metazoa</taxon>
        <taxon>Ecdysozoa</taxon>
        <taxon>Arthropoda</taxon>
        <taxon>Hexapoda</taxon>
        <taxon>Insecta</taxon>
        <taxon>Pterygota</taxon>
        <taxon>Neoptera</taxon>
        <taxon>Paraneoptera</taxon>
        <taxon>Hemiptera</taxon>
        <taxon>Sternorrhyncha</taxon>
        <taxon>Psylloidea</taxon>
        <taxon>Psyllidae</taxon>
        <taxon>Psyllinae</taxon>
        <taxon>Cacopsylla</taxon>
    </lineage>
</organism>
<dbReference type="EMBL" id="HBUF01646028">
    <property type="protein sequence ID" value="CAG6785945.1"/>
    <property type="molecule type" value="Transcribed_RNA"/>
</dbReference>
<reference evidence="1" key="1">
    <citation type="submission" date="2021-05" db="EMBL/GenBank/DDBJ databases">
        <authorList>
            <person name="Alioto T."/>
            <person name="Alioto T."/>
            <person name="Gomez Garrido J."/>
        </authorList>
    </citation>
    <scope>NUCLEOTIDE SEQUENCE</scope>
</reference>
<name>A0A8D8Y5C6_9HEMI</name>
<dbReference type="InterPro" id="IPR032675">
    <property type="entry name" value="LRR_dom_sf"/>
</dbReference>
<dbReference type="AlphaFoldDB" id="A0A8D8Y5C6"/>
<sequence>MWNLTSVRLIGKHATKACCQLSNKNPVIICQSLHNDQYSDEQRRIIDQFRRSQGYNEAFTSLKPNDKMTSFEKVMYNIKPLHFIKDTPWTVENIVHMMAEAKRKVEIQSQGYDELRFETLGYEVGAAHFVVYRKGAVKFYNQDEWIRWSTEAKYSEVAGLPYVNDKSYHIAAIDLDNVKLYYEGLKNFDNLKRLKYLSLENNPLLDDWYLDYISNFTSLEYLSIRNCPGVSHRGLGILYKLANLKTLLVGNDKNKASKEMQLAVLNLLEYNPDLHIDIDPANSKESLASNDN</sequence>
<dbReference type="EMBL" id="HBUF01308715">
    <property type="protein sequence ID" value="CAG6692756.1"/>
    <property type="molecule type" value="Transcribed_RNA"/>
</dbReference>
<dbReference type="EMBL" id="HBUF01646029">
    <property type="protein sequence ID" value="CAG6785946.1"/>
    <property type="molecule type" value="Transcribed_RNA"/>
</dbReference>
<evidence type="ECO:0000313" key="1">
    <source>
        <dbReference type="EMBL" id="CAG6721277.1"/>
    </source>
</evidence>
<dbReference type="EMBL" id="HBUF01308714">
    <property type="protein sequence ID" value="CAG6692754.1"/>
    <property type="molecule type" value="Transcribed_RNA"/>
</dbReference>
<dbReference type="EMBL" id="HBUF01646031">
    <property type="protein sequence ID" value="CAG6785948.1"/>
    <property type="molecule type" value="Transcribed_RNA"/>
</dbReference>
<proteinExistence type="predicted"/>
<accession>A0A8D8Y5C6</accession>
<dbReference type="EMBL" id="HBUF01308713">
    <property type="protein sequence ID" value="CAG6692752.1"/>
    <property type="molecule type" value="Transcribed_RNA"/>
</dbReference>
<dbReference type="Gene3D" id="3.80.10.10">
    <property type="entry name" value="Ribonuclease Inhibitor"/>
    <property type="match status" value="1"/>
</dbReference>
<dbReference type="EMBL" id="HBUF01110062">
    <property type="protein sequence ID" value="CAG6639967.1"/>
    <property type="molecule type" value="Transcribed_RNA"/>
</dbReference>